<feature type="domain" description="Major facilitator superfamily (MFS) profile" evidence="10">
    <location>
        <begin position="81"/>
        <end position="593"/>
    </location>
</feature>
<dbReference type="SUPFAM" id="SSF103473">
    <property type="entry name" value="MFS general substrate transporter"/>
    <property type="match status" value="2"/>
</dbReference>
<keyword evidence="3" id="KW-0813">Transport</keyword>
<dbReference type="STRING" id="1507870.A0A1V8SG70"/>
<evidence type="ECO:0000256" key="5">
    <source>
        <dbReference type="ARBA" id="ARBA00022989"/>
    </source>
</evidence>
<organism evidence="11 12">
    <name type="scientific">Cryoendolithus antarcticus</name>
    <dbReference type="NCBI Taxonomy" id="1507870"/>
    <lineage>
        <taxon>Eukaryota</taxon>
        <taxon>Fungi</taxon>
        <taxon>Dikarya</taxon>
        <taxon>Ascomycota</taxon>
        <taxon>Pezizomycotina</taxon>
        <taxon>Dothideomycetes</taxon>
        <taxon>Dothideomycetidae</taxon>
        <taxon>Cladosporiales</taxon>
        <taxon>Cladosporiaceae</taxon>
        <taxon>Cryoendolithus</taxon>
    </lineage>
</organism>
<feature type="transmembrane region" description="Helical" evidence="9">
    <location>
        <begin position="323"/>
        <end position="341"/>
    </location>
</feature>
<proteinExistence type="inferred from homology"/>
<feature type="region of interest" description="Disordered" evidence="8">
    <location>
        <begin position="1"/>
        <end position="29"/>
    </location>
</feature>
<evidence type="ECO:0000256" key="8">
    <source>
        <dbReference type="SAM" id="MobiDB-lite"/>
    </source>
</evidence>
<reference evidence="12" key="1">
    <citation type="submission" date="2017-03" db="EMBL/GenBank/DDBJ databases">
        <title>Genomes of endolithic fungi from Antarctica.</title>
        <authorList>
            <person name="Coleine C."/>
            <person name="Masonjones S."/>
            <person name="Stajich J.E."/>
        </authorList>
    </citation>
    <scope>NUCLEOTIDE SEQUENCE [LARGE SCALE GENOMIC DNA]</scope>
    <source>
        <strain evidence="12">CCFEE 5527</strain>
    </source>
</reference>
<dbReference type="InterPro" id="IPR020846">
    <property type="entry name" value="MFS_dom"/>
</dbReference>
<comment type="caution">
    <text evidence="11">The sequence shown here is derived from an EMBL/GenBank/DDBJ whole genome shotgun (WGS) entry which is preliminary data.</text>
</comment>
<feature type="transmembrane region" description="Helical" evidence="9">
    <location>
        <begin position="397"/>
        <end position="418"/>
    </location>
</feature>
<dbReference type="Proteomes" id="UP000192596">
    <property type="component" value="Unassembled WGS sequence"/>
</dbReference>
<protein>
    <recommendedName>
        <fullName evidence="10">Major facilitator superfamily (MFS) profile domain-containing protein</fullName>
    </recommendedName>
</protein>
<dbReference type="EMBL" id="NAJO01000049">
    <property type="protein sequence ID" value="OQN97980.1"/>
    <property type="molecule type" value="Genomic_DNA"/>
</dbReference>
<keyword evidence="5 9" id="KW-1133">Transmembrane helix</keyword>
<comment type="similarity">
    <text evidence="2">Belongs to the major facilitator superfamily.</text>
</comment>
<dbReference type="InterPro" id="IPR036259">
    <property type="entry name" value="MFS_trans_sf"/>
</dbReference>
<evidence type="ECO:0000256" key="7">
    <source>
        <dbReference type="ARBA" id="ARBA00023136"/>
    </source>
</evidence>
<dbReference type="PROSITE" id="PS50850">
    <property type="entry name" value="MFS"/>
    <property type="match status" value="1"/>
</dbReference>
<feature type="transmembrane region" description="Helical" evidence="9">
    <location>
        <begin position="455"/>
        <end position="475"/>
    </location>
</feature>
<feature type="transmembrane region" description="Helical" evidence="9">
    <location>
        <begin position="288"/>
        <end position="311"/>
    </location>
</feature>
<accession>A0A1V8SG70</accession>
<dbReference type="GO" id="GO:0005886">
    <property type="term" value="C:plasma membrane"/>
    <property type="evidence" value="ECO:0007669"/>
    <property type="project" value="TreeGrafter"/>
</dbReference>
<feature type="transmembrane region" description="Helical" evidence="9">
    <location>
        <begin position="175"/>
        <end position="196"/>
    </location>
</feature>
<evidence type="ECO:0000313" key="11">
    <source>
        <dbReference type="EMBL" id="OQN97980.1"/>
    </source>
</evidence>
<evidence type="ECO:0000256" key="1">
    <source>
        <dbReference type="ARBA" id="ARBA00004141"/>
    </source>
</evidence>
<feature type="transmembrane region" description="Helical" evidence="9">
    <location>
        <begin position="108"/>
        <end position="132"/>
    </location>
</feature>
<evidence type="ECO:0000256" key="6">
    <source>
        <dbReference type="ARBA" id="ARBA00023065"/>
    </source>
</evidence>
<dbReference type="OrthoDB" id="2241241at2759"/>
<gene>
    <name evidence="11" type="ORF">B0A48_16285</name>
</gene>
<keyword evidence="12" id="KW-1185">Reference proteome</keyword>
<feature type="transmembrane region" description="Helical" evidence="9">
    <location>
        <begin position="571"/>
        <end position="589"/>
    </location>
</feature>
<feature type="transmembrane region" description="Helical" evidence="9">
    <location>
        <begin position="144"/>
        <end position="163"/>
    </location>
</feature>
<keyword evidence="7 9" id="KW-0472">Membrane</keyword>
<evidence type="ECO:0000256" key="3">
    <source>
        <dbReference type="ARBA" id="ARBA00022448"/>
    </source>
</evidence>
<evidence type="ECO:0000256" key="4">
    <source>
        <dbReference type="ARBA" id="ARBA00022692"/>
    </source>
</evidence>
<dbReference type="Pfam" id="PF07690">
    <property type="entry name" value="MFS_1"/>
    <property type="match status" value="1"/>
</dbReference>
<dbReference type="FunCoup" id="A0A1V8SG70">
    <property type="interactions" value="51"/>
</dbReference>
<evidence type="ECO:0000259" key="10">
    <source>
        <dbReference type="PROSITE" id="PS50850"/>
    </source>
</evidence>
<feature type="region of interest" description="Disordered" evidence="8">
    <location>
        <begin position="615"/>
        <end position="657"/>
    </location>
</feature>
<feature type="transmembrane region" description="Helical" evidence="9">
    <location>
        <begin position="430"/>
        <end position="449"/>
    </location>
</feature>
<keyword evidence="6" id="KW-0406">Ion transport</keyword>
<sequence>MSYGTIVNDVSTDHKTSDSARRPLHRRRSSVVPTEKLKAMGPYNGDHEALIDSDDDEASVASAQAGVKRLEVIASTWSKSSLYVAYFGICMLAYATSLEGQTTVNLTIYATSAFSAHSLVATVMVVQGVVLSVVKPPMSKLADVFGRFEAFTLSVFIFSIGYIQQAASHNVETYAAAQIFYAAGSTGLQILIQIFIADTSDLVNRALCSTLPAMPFLINVWIGAPLAQTLLRRASWRWGYGIWAVILPVAYLPLALALYINQRKAAKKGILPPSPLQGRGYWQAIKHLWFELDVFGLVLICAGFSLLLIPLSLISDGGWNNHGLLAMLVIGAVCLAVFPFWERSKTFAPRAFFPGSLFKKRTVLAGFAISFFYFMTYYLSVYPYFQSYLLVVQSRSIASAGQIVQMWTFAATITSILVSLAIKYTKHYKYFITTGACINLLGLILMQIFRVEGASVAVLAGTTALVGVGGGMLNVPAQLGVQASASHQEVAAATAIFLTFLEVGGATGSAISGAIWSANIPHKLALYLPVETQDQATAIYKNITLASSEWQMGDPTRVAINRAYQETMSKTLWVAICVAIPVILLSFLMENYKLDEIEQHVTGVVIGVDADTAPKSRSASYGASLPRRLSTESALGESEPMLSPGRSAQVRRGSKDS</sequence>
<dbReference type="PANTHER" id="PTHR23501">
    <property type="entry name" value="MAJOR FACILITATOR SUPERFAMILY"/>
    <property type="match status" value="1"/>
</dbReference>
<dbReference type="FunFam" id="1.20.1250.20:FF:000197">
    <property type="entry name" value="Siderophore iron transporter 1"/>
    <property type="match status" value="1"/>
</dbReference>
<dbReference type="PANTHER" id="PTHR23501:SF87">
    <property type="entry name" value="SIDEROPHORE IRON TRANSPORTER 2"/>
    <property type="match status" value="1"/>
</dbReference>
<feature type="transmembrane region" description="Helical" evidence="9">
    <location>
        <begin position="208"/>
        <end position="228"/>
    </location>
</feature>
<dbReference type="AlphaFoldDB" id="A0A1V8SG70"/>
<feature type="transmembrane region" description="Helical" evidence="9">
    <location>
        <begin position="240"/>
        <end position="260"/>
    </location>
</feature>
<feature type="compositionally biased region" description="Basic and acidic residues" evidence="8">
    <location>
        <begin position="11"/>
        <end position="21"/>
    </location>
</feature>
<feature type="transmembrane region" description="Helical" evidence="9">
    <location>
        <begin position="362"/>
        <end position="385"/>
    </location>
</feature>
<dbReference type="InParanoid" id="A0A1V8SG70"/>
<dbReference type="GO" id="GO:0015343">
    <property type="term" value="F:siderophore-iron transmembrane transporter activity"/>
    <property type="evidence" value="ECO:0007669"/>
    <property type="project" value="TreeGrafter"/>
</dbReference>
<feature type="transmembrane region" description="Helical" evidence="9">
    <location>
        <begin position="77"/>
        <end position="96"/>
    </location>
</feature>
<comment type="subcellular location">
    <subcellularLocation>
        <location evidence="1">Membrane</location>
        <topology evidence="1">Multi-pass membrane protein</topology>
    </subcellularLocation>
</comment>
<name>A0A1V8SG70_9PEZI</name>
<evidence type="ECO:0000256" key="2">
    <source>
        <dbReference type="ARBA" id="ARBA00008335"/>
    </source>
</evidence>
<evidence type="ECO:0000256" key="9">
    <source>
        <dbReference type="SAM" id="Phobius"/>
    </source>
</evidence>
<keyword evidence="4 9" id="KW-0812">Transmembrane</keyword>
<dbReference type="InterPro" id="IPR011701">
    <property type="entry name" value="MFS"/>
</dbReference>
<evidence type="ECO:0000313" key="12">
    <source>
        <dbReference type="Proteomes" id="UP000192596"/>
    </source>
</evidence>
<dbReference type="Gene3D" id="1.20.1250.20">
    <property type="entry name" value="MFS general substrate transporter like domains"/>
    <property type="match status" value="2"/>
</dbReference>